<keyword evidence="2" id="KW-1185">Reference proteome</keyword>
<evidence type="ECO:0000313" key="2">
    <source>
        <dbReference type="Proteomes" id="UP000579812"/>
    </source>
</evidence>
<organism evidence="1 2">
    <name type="scientific">Onychostoma macrolepis</name>
    <dbReference type="NCBI Taxonomy" id="369639"/>
    <lineage>
        <taxon>Eukaryota</taxon>
        <taxon>Metazoa</taxon>
        <taxon>Chordata</taxon>
        <taxon>Craniata</taxon>
        <taxon>Vertebrata</taxon>
        <taxon>Euteleostomi</taxon>
        <taxon>Actinopterygii</taxon>
        <taxon>Neopterygii</taxon>
        <taxon>Teleostei</taxon>
        <taxon>Ostariophysi</taxon>
        <taxon>Cypriniformes</taxon>
        <taxon>Cyprinidae</taxon>
        <taxon>Acrossocheilinae</taxon>
        <taxon>Onychostoma</taxon>
    </lineage>
</organism>
<comment type="caution">
    <text evidence="1">The sequence shown here is derived from an EMBL/GenBank/DDBJ whole genome shotgun (WGS) entry which is preliminary data.</text>
</comment>
<dbReference type="Proteomes" id="UP000579812">
    <property type="component" value="Unassembled WGS sequence"/>
</dbReference>
<dbReference type="AlphaFoldDB" id="A0A7J6BTA0"/>
<sequence>MSLVVLEDPISVVPSPVVLEDLTLVVSSLVVLEDLTPVVPSPVVLEDPILVNGWSSGVRKGKGTTGEKHWRNSGHWKRRWCSWDMAAAVPEALPPEQYSSRA</sequence>
<accession>A0A7J6BTA0</accession>
<dbReference type="EMBL" id="JAAMOB010000021">
    <property type="protein sequence ID" value="KAF4098220.1"/>
    <property type="molecule type" value="Genomic_DNA"/>
</dbReference>
<protein>
    <submittedName>
        <fullName evidence="1">Uncharacterized protein</fullName>
    </submittedName>
</protein>
<evidence type="ECO:0000313" key="1">
    <source>
        <dbReference type="EMBL" id="KAF4098220.1"/>
    </source>
</evidence>
<reference evidence="1 2" key="1">
    <citation type="submission" date="2020-04" db="EMBL/GenBank/DDBJ databases">
        <title>Chromosome-level genome assembly of a cyprinid fish Onychostoma macrolepis by integration of Nanopore Sequencing, Bionano and Hi-C technology.</title>
        <authorList>
            <person name="Wang D."/>
        </authorList>
    </citation>
    <scope>NUCLEOTIDE SEQUENCE [LARGE SCALE GENOMIC DNA]</scope>
    <source>
        <strain evidence="1">SWU-2019</strain>
        <tissue evidence="1">Muscle</tissue>
    </source>
</reference>
<gene>
    <name evidence="1" type="ORF">G5714_020250</name>
</gene>
<name>A0A7J6BTA0_9TELE</name>
<proteinExistence type="predicted"/>